<comment type="caution">
    <text evidence="2">The sequence shown here is derived from an EMBL/GenBank/DDBJ whole genome shotgun (WGS) entry which is preliminary data.</text>
</comment>
<evidence type="ECO:0000313" key="3">
    <source>
        <dbReference type="Proteomes" id="UP000565441"/>
    </source>
</evidence>
<protein>
    <submittedName>
        <fullName evidence="2">Uncharacterized protein</fullName>
    </submittedName>
</protein>
<name>A0A8H5M8P9_9AGAR</name>
<accession>A0A8H5M8P9</accession>
<keyword evidence="3" id="KW-1185">Reference proteome</keyword>
<dbReference type="AlphaFoldDB" id="A0A8H5M8P9"/>
<evidence type="ECO:0000256" key="1">
    <source>
        <dbReference type="SAM" id="MobiDB-lite"/>
    </source>
</evidence>
<dbReference type="OrthoDB" id="3062147at2759"/>
<evidence type="ECO:0000313" key="2">
    <source>
        <dbReference type="EMBL" id="KAF5384953.1"/>
    </source>
</evidence>
<reference evidence="2 3" key="1">
    <citation type="journal article" date="2020" name="ISME J.">
        <title>Uncovering the hidden diversity of litter-decomposition mechanisms in mushroom-forming fungi.</title>
        <authorList>
            <person name="Floudas D."/>
            <person name="Bentzer J."/>
            <person name="Ahren D."/>
            <person name="Johansson T."/>
            <person name="Persson P."/>
            <person name="Tunlid A."/>
        </authorList>
    </citation>
    <scope>NUCLEOTIDE SEQUENCE [LARGE SCALE GENOMIC DNA]</scope>
    <source>
        <strain evidence="2 3">CBS 661.87</strain>
    </source>
</reference>
<feature type="compositionally biased region" description="Low complexity" evidence="1">
    <location>
        <begin position="165"/>
        <end position="177"/>
    </location>
</feature>
<dbReference type="Proteomes" id="UP000565441">
    <property type="component" value="Unassembled WGS sequence"/>
</dbReference>
<sequence>MRQSVKVRYKPLGFRVHLRHIKLDSTSPLSSMNISDAKDVLRRQMRLAGIASQITSVLGPDTRPRSVHQSSRRKYAKRSLGAGAFMKGETLRAIDGRILRHGQIDCFTFRKRIVHETFSSPNAKSFVSDAIHESRYQRQRQHTRQGSFSPPKTPPPVTDHTPFLSPSGSSDSNSVSSNDELHHTEWEECSPEWYRAHWARTMQDIQEADDMFRQFIDADQCDDTMCIGWTGVAGIHT</sequence>
<organism evidence="2 3">
    <name type="scientific">Tricholomella constricta</name>
    <dbReference type="NCBI Taxonomy" id="117010"/>
    <lineage>
        <taxon>Eukaryota</taxon>
        <taxon>Fungi</taxon>
        <taxon>Dikarya</taxon>
        <taxon>Basidiomycota</taxon>
        <taxon>Agaricomycotina</taxon>
        <taxon>Agaricomycetes</taxon>
        <taxon>Agaricomycetidae</taxon>
        <taxon>Agaricales</taxon>
        <taxon>Tricholomatineae</taxon>
        <taxon>Lyophyllaceae</taxon>
        <taxon>Tricholomella</taxon>
    </lineage>
</organism>
<proteinExistence type="predicted"/>
<dbReference type="EMBL" id="JAACJP010000004">
    <property type="protein sequence ID" value="KAF5384953.1"/>
    <property type="molecule type" value="Genomic_DNA"/>
</dbReference>
<feature type="region of interest" description="Disordered" evidence="1">
    <location>
        <begin position="134"/>
        <end position="182"/>
    </location>
</feature>
<gene>
    <name evidence="2" type="ORF">D9615_001448</name>
</gene>